<dbReference type="Proteomes" id="UP000326950">
    <property type="component" value="Unassembled WGS sequence"/>
</dbReference>
<proteinExistence type="predicted"/>
<organism evidence="1 2">
    <name type="scientific">Aspergillus tamarii</name>
    <dbReference type="NCBI Taxonomy" id="41984"/>
    <lineage>
        <taxon>Eukaryota</taxon>
        <taxon>Fungi</taxon>
        <taxon>Dikarya</taxon>
        <taxon>Ascomycota</taxon>
        <taxon>Pezizomycotina</taxon>
        <taxon>Eurotiomycetes</taxon>
        <taxon>Eurotiomycetidae</taxon>
        <taxon>Eurotiales</taxon>
        <taxon>Aspergillaceae</taxon>
        <taxon>Aspergillus</taxon>
        <taxon>Aspergillus subgen. Circumdati</taxon>
    </lineage>
</organism>
<evidence type="ECO:0000313" key="2">
    <source>
        <dbReference type="Proteomes" id="UP000326950"/>
    </source>
</evidence>
<evidence type="ECO:0008006" key="3">
    <source>
        <dbReference type="Google" id="ProtNLM"/>
    </source>
</evidence>
<accession>A0A5N6V454</accession>
<name>A0A5N6V454_ASPTM</name>
<evidence type="ECO:0000313" key="1">
    <source>
        <dbReference type="EMBL" id="KAE8165775.1"/>
    </source>
</evidence>
<protein>
    <recommendedName>
        <fullName evidence="3">F-box domain-containing protein</fullName>
    </recommendedName>
</protein>
<dbReference type="AlphaFoldDB" id="A0A5N6V454"/>
<keyword evidence="2" id="KW-1185">Reference proteome</keyword>
<dbReference type="InterPro" id="IPR032675">
    <property type="entry name" value="LRR_dom_sf"/>
</dbReference>
<dbReference type="EMBL" id="ML738598">
    <property type="protein sequence ID" value="KAE8165775.1"/>
    <property type="molecule type" value="Genomic_DNA"/>
</dbReference>
<dbReference type="OrthoDB" id="2305901at2759"/>
<reference evidence="1 2" key="1">
    <citation type="submission" date="2019-04" db="EMBL/GenBank/DDBJ databases">
        <title>Friends and foes A comparative genomics study of 23 Aspergillus species from section Flavi.</title>
        <authorList>
            <consortium name="DOE Joint Genome Institute"/>
            <person name="Kjaerbolling I."/>
            <person name="Vesth T."/>
            <person name="Frisvad J.C."/>
            <person name="Nybo J.L."/>
            <person name="Theobald S."/>
            <person name="Kildgaard S."/>
            <person name="Isbrandt T."/>
            <person name="Kuo A."/>
            <person name="Sato A."/>
            <person name="Lyhne E.K."/>
            <person name="Kogle M.E."/>
            <person name="Wiebenga A."/>
            <person name="Kun R.S."/>
            <person name="Lubbers R.J."/>
            <person name="Makela M.R."/>
            <person name="Barry K."/>
            <person name="Chovatia M."/>
            <person name="Clum A."/>
            <person name="Daum C."/>
            <person name="Haridas S."/>
            <person name="He G."/>
            <person name="LaButti K."/>
            <person name="Lipzen A."/>
            <person name="Mondo S."/>
            <person name="Riley R."/>
            <person name="Salamov A."/>
            <person name="Simmons B.A."/>
            <person name="Magnuson J.K."/>
            <person name="Henrissat B."/>
            <person name="Mortensen U.H."/>
            <person name="Larsen T.O."/>
            <person name="Devries R.P."/>
            <person name="Grigoriev I.V."/>
            <person name="Machida M."/>
            <person name="Baker S.E."/>
            <person name="Andersen M.R."/>
        </authorList>
    </citation>
    <scope>NUCLEOTIDE SEQUENCE [LARGE SCALE GENOMIC DNA]</scope>
    <source>
        <strain evidence="1 2">CBS 117626</strain>
    </source>
</reference>
<gene>
    <name evidence="1" type="ORF">BDV40DRAFT_257435</name>
</gene>
<dbReference type="SUPFAM" id="SSF52047">
    <property type="entry name" value="RNI-like"/>
    <property type="match status" value="1"/>
</dbReference>
<sequence>MERDAANENMLDVEISPVFFSGPLLPELLRRVMEYLSDDSTTLRSAALVNKSWAAEAISVLWQKPPVAALASSQDNHRQFYARQVRELDFGGPNDGRQHSRFRTLEFPRLKRLTIDYYGPKDGEKLWLGQYIQPSLEEFRFYGSEPAEDLLGLLESRCPRLQSVLIDYAYDGISTERLIKFFDCCRSLRSICLPSFMDDFVDDQMLTYLARRHGLEDLELGQTITYEMIEKAFQGAEAPFRSIRRLTVQLDSKAVQPLTAAINSATNLLLTVEDNDLSPLPLVRPLINLTELEIVFCQEAIWPATDLLALKGLKNLRRLCISSLEDPPAFPALTDQEFIQLVGNMGELEHLIFQVQCNLSTVAITSLGTHCRQLESCEIFGSYDLHGWSTIERPLFPQLRHLELGATVTGERESQPSSLTVDAQMLARLIVEHAPNLEELYLQDHDEFSKMVVAAFKAQTGNEYNS</sequence>
<dbReference type="PANTHER" id="PTHR38926">
    <property type="entry name" value="F-BOX DOMAIN CONTAINING PROTEIN, EXPRESSED"/>
    <property type="match status" value="1"/>
</dbReference>
<dbReference type="PANTHER" id="PTHR38926:SF5">
    <property type="entry name" value="F-BOX AND LEUCINE-RICH REPEAT PROTEIN 6"/>
    <property type="match status" value="1"/>
</dbReference>
<dbReference type="Gene3D" id="3.80.10.10">
    <property type="entry name" value="Ribonuclease Inhibitor"/>
    <property type="match status" value="1"/>
</dbReference>